<dbReference type="GO" id="GO:0006012">
    <property type="term" value="P:galactose metabolic process"/>
    <property type="evidence" value="ECO:0007669"/>
    <property type="project" value="TreeGrafter"/>
</dbReference>
<evidence type="ECO:0000259" key="4">
    <source>
        <dbReference type="PROSITE" id="PS51673"/>
    </source>
</evidence>
<evidence type="ECO:0000259" key="3">
    <source>
        <dbReference type="PROSITE" id="PS51061"/>
    </source>
</evidence>
<dbReference type="SMART" id="SM00393">
    <property type="entry name" value="R3H"/>
    <property type="match status" value="1"/>
</dbReference>
<feature type="region of interest" description="Disordered" evidence="2">
    <location>
        <begin position="619"/>
        <end position="654"/>
    </location>
</feature>
<evidence type="ECO:0000313" key="5">
    <source>
        <dbReference type="EMBL" id="KIV99261.1"/>
    </source>
</evidence>
<feature type="compositionally biased region" description="Low complexity" evidence="2">
    <location>
        <begin position="51"/>
        <end position="63"/>
    </location>
</feature>
<evidence type="ECO:0000256" key="2">
    <source>
        <dbReference type="SAM" id="MobiDB-lite"/>
    </source>
</evidence>
<evidence type="ECO:0000313" key="6">
    <source>
        <dbReference type="Proteomes" id="UP000053259"/>
    </source>
</evidence>
<dbReference type="InterPro" id="IPR001374">
    <property type="entry name" value="R3H_dom"/>
</dbReference>
<sequence length="791" mass="85156">MATKPTFAKIAAKAIAPGSKSITPQIQIVAKPATGEQSPVEVKTPTDDASTHVSSSESSVKMPSFDKQSIASGTTFAMDEKESLRPDDSASIRAIEEEDGPSTGPSGSRVGSDTDARAFSDQLHRIQQIGTGHPRAQPGQRPNIQFGQIPLNPLPETPNAEITEQANPVSVASDMPPVDEKLLEALSSPRDRVFILKIEQDILDFMKNEKELHLTLPDCNSFYRMLSHRLADYYGLDHTHHPRDSGTAVLISKTPHSRVPPPLAGLPVPGTQCNSPPPPIATRKIMRRGEDSKGTSGPSTTANSEGPSKAASETGDGASELGRVKDKSNMTREERERLYAEARLRILGAAEPEPEDPKKTSNDNDMSRSSSASGKKKTKKRKDDDDFEPRSQFPGYYTPTYGSNGYGDGTFYFPQYGPVMSGPQQYPQAQTASPAPAPYSNGYQQVDPSNQMQYMGPQQYNGQSHNNMNNQSYHQPQTAPYDLPAQFQAMSFGNNSHPGVPQKPGGSQNFANMGGVQPPQQGWAAQYDSPHYVYGPQAYPQHPNQSMSSPAQTPATIPYPYGQLPNPALQNGKVQHPLPGSFNRQQFNPQTQAFVPGVARGGPMPMMNQNGNPYFTPFPMNPAGMQTHRPNSGPPQALQHRSPAKGNTGAFPQQNGTQHAQAYIANTPTMSFQPLAHNSQQNHPDLPTSAPHQPYGGGQRSSAPPTGPGDGVHRNLAHPLPQPPNPESSIAKWGTPAHLPAKPPTPTNPHPTKFMDLNKNIARSMVPGLPRAFVAGPNPGSAPQQNGAGPS</sequence>
<dbReference type="RefSeq" id="XP_016209131.1">
    <property type="nucleotide sequence ID" value="XM_016363020.1"/>
</dbReference>
<dbReference type="CDD" id="cd02642">
    <property type="entry name" value="R3H_encore_like"/>
    <property type="match status" value="1"/>
</dbReference>
<dbReference type="InterPro" id="IPR051937">
    <property type="entry name" value="R3H_domain_containing"/>
</dbReference>
<evidence type="ECO:0000256" key="1">
    <source>
        <dbReference type="ARBA" id="ARBA00022553"/>
    </source>
</evidence>
<dbReference type="GO" id="GO:0003676">
    <property type="term" value="F:nucleic acid binding"/>
    <property type="evidence" value="ECO:0007669"/>
    <property type="project" value="UniProtKB-UniRule"/>
</dbReference>
<feature type="region of interest" description="Disordered" evidence="2">
    <location>
        <begin position="131"/>
        <end position="157"/>
    </location>
</feature>
<feature type="compositionally biased region" description="Polar residues" evidence="2">
    <location>
        <begin position="66"/>
        <end position="75"/>
    </location>
</feature>
<dbReference type="AlphaFoldDB" id="A0A0D1YEU9"/>
<dbReference type="GeneID" id="27317004"/>
<feature type="compositionally biased region" description="Polar residues" evidence="2">
    <location>
        <begin position="441"/>
        <end position="450"/>
    </location>
</feature>
<dbReference type="HOGENOM" id="CLU_018298_0_0_1"/>
<proteinExistence type="predicted"/>
<dbReference type="InterPro" id="IPR024771">
    <property type="entry name" value="SUZ"/>
</dbReference>
<dbReference type="EMBL" id="KN847580">
    <property type="protein sequence ID" value="KIV99261.1"/>
    <property type="molecule type" value="Genomic_DNA"/>
</dbReference>
<feature type="compositionally biased region" description="Basic and acidic residues" evidence="2">
    <location>
        <begin position="322"/>
        <end position="333"/>
    </location>
</feature>
<dbReference type="Pfam" id="PF12752">
    <property type="entry name" value="SUZ"/>
    <property type="match status" value="1"/>
</dbReference>
<organism evidence="5 6">
    <name type="scientific">Verruconis gallopava</name>
    <dbReference type="NCBI Taxonomy" id="253628"/>
    <lineage>
        <taxon>Eukaryota</taxon>
        <taxon>Fungi</taxon>
        <taxon>Dikarya</taxon>
        <taxon>Ascomycota</taxon>
        <taxon>Pezizomycotina</taxon>
        <taxon>Dothideomycetes</taxon>
        <taxon>Pleosporomycetidae</taxon>
        <taxon>Venturiales</taxon>
        <taxon>Sympoventuriaceae</taxon>
        <taxon>Verruconis</taxon>
    </lineage>
</organism>
<keyword evidence="6" id="KW-1185">Reference proteome</keyword>
<feature type="region of interest" description="Disordered" evidence="2">
    <location>
        <begin position="769"/>
        <end position="791"/>
    </location>
</feature>
<reference evidence="5 6" key="1">
    <citation type="submission" date="2015-01" db="EMBL/GenBank/DDBJ databases">
        <title>The Genome Sequence of Ochroconis gallopava CBS43764.</title>
        <authorList>
            <consortium name="The Broad Institute Genomics Platform"/>
            <person name="Cuomo C."/>
            <person name="de Hoog S."/>
            <person name="Gorbushina A."/>
            <person name="Stielow B."/>
            <person name="Teixiera M."/>
            <person name="Abouelleil A."/>
            <person name="Chapman S.B."/>
            <person name="Priest M."/>
            <person name="Young S.K."/>
            <person name="Wortman J."/>
            <person name="Nusbaum C."/>
            <person name="Birren B."/>
        </authorList>
    </citation>
    <scope>NUCLEOTIDE SEQUENCE [LARGE SCALE GENOMIC DNA]</scope>
    <source>
        <strain evidence="5 6">CBS 43764</strain>
    </source>
</reference>
<dbReference type="SUPFAM" id="SSF82708">
    <property type="entry name" value="R3H domain"/>
    <property type="match status" value="1"/>
</dbReference>
<dbReference type="Gene3D" id="3.30.1370.50">
    <property type="entry name" value="R3H-like domain"/>
    <property type="match status" value="1"/>
</dbReference>
<dbReference type="STRING" id="253628.A0A0D1YEU9"/>
<feature type="compositionally biased region" description="Polar residues" evidence="2">
    <location>
        <begin position="673"/>
        <end position="683"/>
    </location>
</feature>
<feature type="region of interest" description="Disordered" evidence="2">
    <location>
        <begin position="18"/>
        <end position="114"/>
    </location>
</feature>
<keyword evidence="1" id="KW-0597">Phosphoprotein</keyword>
<feature type="compositionally biased region" description="Low complexity" evidence="2">
    <location>
        <begin position="423"/>
        <end position="440"/>
    </location>
</feature>
<feature type="compositionally biased region" description="Polar residues" evidence="2">
    <location>
        <begin position="294"/>
        <end position="306"/>
    </location>
</feature>
<dbReference type="PROSITE" id="PS51673">
    <property type="entry name" value="SUZ"/>
    <property type="match status" value="1"/>
</dbReference>
<feature type="domain" description="R3H" evidence="3">
    <location>
        <begin position="192"/>
        <end position="255"/>
    </location>
</feature>
<name>A0A0D1YEU9_9PEZI</name>
<dbReference type="PROSITE" id="PS51061">
    <property type="entry name" value="R3H"/>
    <property type="match status" value="1"/>
</dbReference>
<feature type="region of interest" description="Disordered" evidence="2">
    <location>
        <begin position="253"/>
        <end position="333"/>
    </location>
</feature>
<dbReference type="VEuPathDB" id="FungiDB:PV09_09031"/>
<dbReference type="InterPro" id="IPR036867">
    <property type="entry name" value="R3H_dom_sf"/>
</dbReference>
<dbReference type="OrthoDB" id="278430at2759"/>
<feature type="domain" description="SUZ" evidence="4">
    <location>
        <begin position="258"/>
        <end position="351"/>
    </location>
</feature>
<gene>
    <name evidence="5" type="ORF">PV09_09031</name>
</gene>
<dbReference type="Proteomes" id="UP000053259">
    <property type="component" value="Unassembled WGS sequence"/>
</dbReference>
<feature type="region of interest" description="Disordered" evidence="2">
    <location>
        <begin position="673"/>
        <end position="755"/>
    </location>
</feature>
<dbReference type="PANTHER" id="PTHR15672">
    <property type="entry name" value="CAMP-REGULATED PHOSPHOPROTEIN 21 RELATED R3H DOMAIN CONTAINING PROTEIN"/>
    <property type="match status" value="1"/>
</dbReference>
<evidence type="ECO:0008006" key="7">
    <source>
        <dbReference type="Google" id="ProtNLM"/>
    </source>
</evidence>
<dbReference type="Pfam" id="PF01424">
    <property type="entry name" value="R3H"/>
    <property type="match status" value="1"/>
</dbReference>
<dbReference type="InParanoid" id="A0A0D1YEU9"/>
<feature type="compositionally biased region" description="Polar residues" evidence="2">
    <location>
        <begin position="781"/>
        <end position="791"/>
    </location>
</feature>
<feature type="compositionally biased region" description="Basic and acidic residues" evidence="2">
    <location>
        <begin position="78"/>
        <end position="90"/>
    </location>
</feature>
<feature type="compositionally biased region" description="Basic and acidic residues" evidence="2">
    <location>
        <begin position="355"/>
        <end position="366"/>
    </location>
</feature>
<protein>
    <recommendedName>
        <fullName evidence="7">R3H domain-containing protein</fullName>
    </recommendedName>
</protein>
<dbReference type="PANTHER" id="PTHR15672:SF8">
    <property type="entry name" value="PROTEIN ENCORE"/>
    <property type="match status" value="1"/>
</dbReference>
<feature type="region of interest" description="Disordered" evidence="2">
    <location>
        <begin position="422"/>
        <end position="450"/>
    </location>
</feature>
<feature type="region of interest" description="Disordered" evidence="2">
    <location>
        <begin position="346"/>
        <end position="400"/>
    </location>
</feature>
<accession>A0A0D1YEU9</accession>